<dbReference type="PANTHER" id="PTHR11935:SF94">
    <property type="entry name" value="TENZING NORGAY, ISOFORM C"/>
    <property type="match status" value="1"/>
</dbReference>
<evidence type="ECO:0000256" key="1">
    <source>
        <dbReference type="ARBA" id="ARBA00001623"/>
    </source>
</evidence>
<keyword evidence="6" id="KW-0479">Metal-binding</keyword>
<evidence type="ECO:0000256" key="5">
    <source>
        <dbReference type="ARBA" id="ARBA00011917"/>
    </source>
</evidence>
<dbReference type="Pfam" id="PF16123">
    <property type="entry name" value="HAGH_C"/>
    <property type="match status" value="1"/>
</dbReference>
<organism evidence="11 12">
    <name type="scientific">Lipomyces starkeyi NRRL Y-11557</name>
    <dbReference type="NCBI Taxonomy" id="675824"/>
    <lineage>
        <taxon>Eukaryota</taxon>
        <taxon>Fungi</taxon>
        <taxon>Dikarya</taxon>
        <taxon>Ascomycota</taxon>
        <taxon>Saccharomycotina</taxon>
        <taxon>Lipomycetes</taxon>
        <taxon>Lipomycetales</taxon>
        <taxon>Lipomycetaceae</taxon>
        <taxon>Lipomyces</taxon>
    </lineage>
</organism>
<evidence type="ECO:0000256" key="2">
    <source>
        <dbReference type="ARBA" id="ARBA00001947"/>
    </source>
</evidence>
<dbReference type="Pfam" id="PF00753">
    <property type="entry name" value="Lactamase_B"/>
    <property type="match status" value="2"/>
</dbReference>
<keyword evidence="12" id="KW-1185">Reference proteome</keyword>
<evidence type="ECO:0000256" key="8">
    <source>
        <dbReference type="ARBA" id="ARBA00022833"/>
    </source>
</evidence>
<comment type="cofactor">
    <cofactor evidence="2">
        <name>Zn(2+)</name>
        <dbReference type="ChEBI" id="CHEBI:29105"/>
    </cofactor>
</comment>
<dbReference type="InterPro" id="IPR032282">
    <property type="entry name" value="HAGH_C"/>
</dbReference>
<name>A0A1E3QEL3_LIPST</name>
<dbReference type="EMBL" id="KV454290">
    <property type="protein sequence ID" value="ODQ75914.1"/>
    <property type="molecule type" value="Genomic_DNA"/>
</dbReference>
<evidence type="ECO:0000256" key="7">
    <source>
        <dbReference type="ARBA" id="ARBA00022801"/>
    </source>
</evidence>
<dbReference type="Gene3D" id="3.60.15.10">
    <property type="entry name" value="Ribonuclease Z/Hydroxyacylglutathione hydrolase-like"/>
    <property type="match status" value="1"/>
</dbReference>
<dbReference type="InterPro" id="IPR035680">
    <property type="entry name" value="Clx_II_MBL"/>
</dbReference>
<evidence type="ECO:0000259" key="10">
    <source>
        <dbReference type="SMART" id="SM00849"/>
    </source>
</evidence>
<dbReference type="UniPathway" id="UPA00619">
    <property type="reaction ID" value="UER00676"/>
</dbReference>
<dbReference type="PANTHER" id="PTHR11935">
    <property type="entry name" value="BETA LACTAMASE DOMAIN"/>
    <property type="match status" value="1"/>
</dbReference>
<comment type="similarity">
    <text evidence="4">Belongs to the metallo-beta-lactamase superfamily. Glyoxalase II family.</text>
</comment>
<feature type="domain" description="Metallo-beta-lactamase" evidence="10">
    <location>
        <begin position="14"/>
        <end position="177"/>
    </location>
</feature>
<keyword evidence="8" id="KW-0862">Zinc</keyword>
<dbReference type="SMART" id="SM00849">
    <property type="entry name" value="Lactamase_B"/>
    <property type="match status" value="1"/>
</dbReference>
<dbReference type="GO" id="GO:0004416">
    <property type="term" value="F:hydroxyacylglutathione hydrolase activity"/>
    <property type="evidence" value="ECO:0007669"/>
    <property type="project" value="UniProtKB-EC"/>
</dbReference>
<reference evidence="11 12" key="1">
    <citation type="journal article" date="2016" name="Proc. Natl. Acad. Sci. U.S.A.">
        <title>Comparative genomics of biotechnologically important yeasts.</title>
        <authorList>
            <person name="Riley R."/>
            <person name="Haridas S."/>
            <person name="Wolfe K.H."/>
            <person name="Lopes M.R."/>
            <person name="Hittinger C.T."/>
            <person name="Goeker M."/>
            <person name="Salamov A.A."/>
            <person name="Wisecaver J.H."/>
            <person name="Long T.M."/>
            <person name="Calvey C.H."/>
            <person name="Aerts A.L."/>
            <person name="Barry K.W."/>
            <person name="Choi C."/>
            <person name="Clum A."/>
            <person name="Coughlan A.Y."/>
            <person name="Deshpande S."/>
            <person name="Douglass A.P."/>
            <person name="Hanson S.J."/>
            <person name="Klenk H.-P."/>
            <person name="LaButti K.M."/>
            <person name="Lapidus A."/>
            <person name="Lindquist E.A."/>
            <person name="Lipzen A.M."/>
            <person name="Meier-Kolthoff J.P."/>
            <person name="Ohm R.A."/>
            <person name="Otillar R.P."/>
            <person name="Pangilinan J.L."/>
            <person name="Peng Y."/>
            <person name="Rokas A."/>
            <person name="Rosa C.A."/>
            <person name="Scheuner C."/>
            <person name="Sibirny A.A."/>
            <person name="Slot J.C."/>
            <person name="Stielow J.B."/>
            <person name="Sun H."/>
            <person name="Kurtzman C.P."/>
            <person name="Blackwell M."/>
            <person name="Grigoriev I.V."/>
            <person name="Jeffries T.W."/>
        </authorList>
    </citation>
    <scope>NUCLEOTIDE SEQUENCE [LARGE SCALE GENOMIC DNA]</scope>
    <source>
        <strain evidence="11 12">NRRL Y-11557</strain>
    </source>
</reference>
<dbReference type="Proteomes" id="UP000094385">
    <property type="component" value="Unassembled WGS sequence"/>
</dbReference>
<evidence type="ECO:0000256" key="9">
    <source>
        <dbReference type="ARBA" id="ARBA00031044"/>
    </source>
</evidence>
<dbReference type="STRING" id="675824.A0A1E3QEL3"/>
<dbReference type="SUPFAM" id="SSF56281">
    <property type="entry name" value="Metallo-hydrolase/oxidoreductase"/>
    <property type="match status" value="1"/>
</dbReference>
<keyword evidence="7" id="KW-0378">Hydrolase</keyword>
<evidence type="ECO:0000256" key="3">
    <source>
        <dbReference type="ARBA" id="ARBA00004963"/>
    </source>
</evidence>
<dbReference type="AlphaFoldDB" id="A0A1E3QEL3"/>
<proteinExistence type="inferred from homology"/>
<dbReference type="CDD" id="cd07723">
    <property type="entry name" value="hydroxyacylglutathione_hydrolase_MBL-fold"/>
    <property type="match status" value="1"/>
</dbReference>
<evidence type="ECO:0000256" key="6">
    <source>
        <dbReference type="ARBA" id="ARBA00022723"/>
    </source>
</evidence>
<evidence type="ECO:0000256" key="4">
    <source>
        <dbReference type="ARBA" id="ARBA00006759"/>
    </source>
</evidence>
<accession>A0A1E3QEL3</accession>
<dbReference type="EC" id="3.1.2.6" evidence="5"/>
<sequence length="255" mass="28283">MHIQHIKMRWGTGDNYAYLVTDAATKDTLIIDPAEPHEVLPVVKALEAKGAIKVTGIVNTHHHHDHSGGNEKMHKEYPNLPIIAGFNSPGVTETPNHNTSFKLGDTVTVTPLHTPCHTQDSICYFFEDGDDRAVFTGDTLFICGSGRFFEGTAAEMDAALNKVLASLPDDTKVYPGHEYTKSNVKFAKSVLSNEPLSKLEKFCKENEVTTGKFSIGDEKTYNPFMMVTDPAIQKSVGLEDRVEVMTKLRELKNKF</sequence>
<comment type="catalytic activity">
    <reaction evidence="1">
        <text>an S-(2-hydroxyacyl)glutathione + H2O = a 2-hydroxy carboxylate + glutathione + H(+)</text>
        <dbReference type="Rhea" id="RHEA:21864"/>
        <dbReference type="ChEBI" id="CHEBI:15377"/>
        <dbReference type="ChEBI" id="CHEBI:15378"/>
        <dbReference type="ChEBI" id="CHEBI:57925"/>
        <dbReference type="ChEBI" id="CHEBI:58896"/>
        <dbReference type="ChEBI" id="CHEBI:71261"/>
        <dbReference type="EC" id="3.1.2.6"/>
    </reaction>
</comment>
<dbReference type="InterPro" id="IPR036866">
    <property type="entry name" value="RibonucZ/Hydroxyglut_hydro"/>
</dbReference>
<dbReference type="InterPro" id="IPR001279">
    <property type="entry name" value="Metallo-B-lactamas"/>
</dbReference>
<protein>
    <recommendedName>
        <fullName evidence="5">hydroxyacylglutathione hydrolase</fullName>
        <ecNumber evidence="5">3.1.2.6</ecNumber>
    </recommendedName>
    <alternativeName>
        <fullName evidence="9">Glyoxalase II</fullName>
    </alternativeName>
</protein>
<comment type="pathway">
    <text evidence="3">Secondary metabolite metabolism; methylglyoxal degradation; (R)-lactate from methylglyoxal: step 2/2.</text>
</comment>
<evidence type="ECO:0000313" key="12">
    <source>
        <dbReference type="Proteomes" id="UP000094385"/>
    </source>
</evidence>
<gene>
    <name evidence="11" type="ORF">LIPSTDRAFT_68590</name>
</gene>
<dbReference type="GO" id="GO:0046872">
    <property type="term" value="F:metal ion binding"/>
    <property type="evidence" value="ECO:0007669"/>
    <property type="project" value="UniProtKB-KW"/>
</dbReference>
<dbReference type="OrthoDB" id="515692at2759"/>
<evidence type="ECO:0000313" key="11">
    <source>
        <dbReference type="EMBL" id="ODQ75914.1"/>
    </source>
</evidence>